<evidence type="ECO:0000256" key="3">
    <source>
        <dbReference type="PIRSR" id="PIRSR000451-1"/>
    </source>
</evidence>
<dbReference type="EMBL" id="CP159342">
    <property type="protein sequence ID" value="XCH73598.1"/>
    <property type="molecule type" value="Genomic_DNA"/>
</dbReference>
<protein>
    <submittedName>
        <fullName evidence="7">Type III polyketide synthase</fullName>
    </submittedName>
</protein>
<feature type="active site" description="Acyl-thioester intermediate" evidence="3">
    <location>
        <position position="143"/>
    </location>
</feature>
<dbReference type="PANTHER" id="PTHR11877">
    <property type="entry name" value="HYDROXYMETHYLGLUTARYL-COA SYNTHASE"/>
    <property type="match status" value="1"/>
</dbReference>
<dbReference type="AlphaFoldDB" id="A0AAU8HCI4"/>
<organism evidence="7">
    <name type="scientific">Micromonospora sp. CCTCC AA 2012012</name>
    <dbReference type="NCBI Taxonomy" id="3111921"/>
    <lineage>
        <taxon>Bacteria</taxon>
        <taxon>Bacillati</taxon>
        <taxon>Actinomycetota</taxon>
        <taxon>Actinomycetes</taxon>
        <taxon>Micromonosporales</taxon>
        <taxon>Micromonosporaceae</taxon>
        <taxon>Micromonospora</taxon>
    </lineage>
</organism>
<dbReference type="InterPro" id="IPR012328">
    <property type="entry name" value="Chalcone/stilbene_synt_C"/>
</dbReference>
<evidence type="ECO:0000259" key="4">
    <source>
        <dbReference type="Pfam" id="PF00195"/>
    </source>
</evidence>
<gene>
    <name evidence="7" type="ORF">ABUL08_25500</name>
    <name evidence="6" type="ORF">VK199_25420</name>
</gene>
<dbReference type="Gene3D" id="3.40.47.10">
    <property type="match status" value="2"/>
</dbReference>
<dbReference type="CDD" id="cd00831">
    <property type="entry name" value="CHS_like"/>
    <property type="match status" value="1"/>
</dbReference>
<sequence length="352" mass="37352">MGIMAVPVIAGLGAAQPPGATQDELWENFFSKHFSGTTRALAERIFANSGVSRRQAAVNPLLEDVSDWPTERRMRRYQVEALPLGKEAVGRALTAAGLDAGDVGLFVVCSCTGYATPGLDILLARDLGMAPDAQRMFVGHMGCYAALPGLGAVSDFVTARGRPALLLCAELTSLHIQPAGARVDTQQIVSHALFSDAAVAAVVVPGGPGYALREVASVTDTSTADHMTWDVTDTGFRMGLSPKVPQVLSRHVTGLVDDLLARHGRTRSDVDGWAVHPGGPRILNVVERELALPEEALAASRAVLDEHGNCSSPTVLLILDRLRRAPTPPERIVMLAFGPGLTLYAALLERTD</sequence>
<evidence type="ECO:0000256" key="2">
    <source>
        <dbReference type="ARBA" id="ARBA00022679"/>
    </source>
</evidence>
<dbReference type="RefSeq" id="WP_350932521.1">
    <property type="nucleotide sequence ID" value="NZ_CP157762.1"/>
</dbReference>
<name>A0AAU8HCI4_9ACTN</name>
<dbReference type="InterPro" id="IPR011141">
    <property type="entry name" value="Polyketide_synthase_type-III"/>
</dbReference>
<dbReference type="PIRSF" id="PIRSF000451">
    <property type="entry name" value="PKS_III"/>
    <property type="match status" value="1"/>
</dbReference>
<evidence type="ECO:0000259" key="5">
    <source>
        <dbReference type="Pfam" id="PF02797"/>
    </source>
</evidence>
<feature type="domain" description="Chalcone/stilbene synthase N-terminal" evidence="4">
    <location>
        <begin position="64"/>
        <end position="203"/>
    </location>
</feature>
<dbReference type="InterPro" id="IPR016039">
    <property type="entry name" value="Thiolase-like"/>
</dbReference>
<feature type="domain" description="Chalcone/stilbene synthase C-terminal" evidence="5">
    <location>
        <begin position="223"/>
        <end position="348"/>
    </location>
</feature>
<dbReference type="Pfam" id="PF00195">
    <property type="entry name" value="Chal_sti_synt_N"/>
    <property type="match status" value="1"/>
</dbReference>
<accession>A0AAU8HCI4</accession>
<dbReference type="InterPro" id="IPR001099">
    <property type="entry name" value="Chalcone/stilbene_synt_N"/>
</dbReference>
<keyword evidence="2" id="KW-0808">Transferase</keyword>
<evidence type="ECO:0000313" key="6">
    <source>
        <dbReference type="EMBL" id="XBP92901.1"/>
    </source>
</evidence>
<evidence type="ECO:0000256" key="1">
    <source>
        <dbReference type="ARBA" id="ARBA00005531"/>
    </source>
</evidence>
<proteinExistence type="inferred from homology"/>
<dbReference type="SUPFAM" id="SSF53901">
    <property type="entry name" value="Thiolase-like"/>
    <property type="match status" value="1"/>
</dbReference>
<dbReference type="Pfam" id="PF02797">
    <property type="entry name" value="Chal_sti_synt_C"/>
    <property type="match status" value="1"/>
</dbReference>
<dbReference type="PANTHER" id="PTHR11877:SF46">
    <property type="entry name" value="TYPE III POLYKETIDE SYNTHASE A"/>
    <property type="match status" value="1"/>
</dbReference>
<reference evidence="6" key="1">
    <citation type="submission" date="2024-01" db="EMBL/GenBank/DDBJ databases">
        <title>The genome sequence of Micromonospora mangrovi CCTCC AA 2012012.</title>
        <authorList>
            <person name="Gao J."/>
        </authorList>
    </citation>
    <scope>NUCLEOTIDE SEQUENCE</scope>
    <source>
        <strain evidence="6">CCTCC AA 2012012</strain>
    </source>
</reference>
<evidence type="ECO:0000313" key="7">
    <source>
        <dbReference type="EMBL" id="XCH73598.1"/>
    </source>
</evidence>
<dbReference type="GO" id="GO:0030639">
    <property type="term" value="P:polyketide biosynthetic process"/>
    <property type="evidence" value="ECO:0007669"/>
    <property type="project" value="TreeGrafter"/>
</dbReference>
<dbReference type="EMBL" id="CP157762">
    <property type="protein sequence ID" value="XBP92901.1"/>
    <property type="molecule type" value="Genomic_DNA"/>
</dbReference>
<comment type="similarity">
    <text evidence="1">Belongs to the thiolase-like superfamily. Chalcone/stilbene synthases family.</text>
</comment>
<reference evidence="7" key="2">
    <citation type="submission" date="2024-06" db="EMBL/GenBank/DDBJ databases">
        <title>Micromonospora mangrovi CCTCC AA 2012012 genome sequences.</title>
        <authorList>
            <person name="Gao J."/>
        </authorList>
    </citation>
    <scope>NUCLEOTIDE SEQUENCE</scope>
    <source>
        <strain evidence="7">CCTCC AA 2012012</strain>
    </source>
</reference>
<dbReference type="GO" id="GO:0016747">
    <property type="term" value="F:acyltransferase activity, transferring groups other than amino-acyl groups"/>
    <property type="evidence" value="ECO:0007669"/>
    <property type="project" value="InterPro"/>
</dbReference>